<dbReference type="PANTHER" id="PTHR43543:SF1">
    <property type="entry name" value="MALONIC SEMIALDEHYDE REDUCTASE RUTE-RELATED"/>
    <property type="match status" value="1"/>
</dbReference>
<name>K0R7T9_THAOC</name>
<dbReference type="eggNOG" id="ENOG502RZ0D">
    <property type="taxonomic scope" value="Eukaryota"/>
</dbReference>
<protein>
    <recommendedName>
        <fullName evidence="1">Nitroreductase domain-containing protein</fullName>
    </recommendedName>
</protein>
<feature type="domain" description="Nitroreductase" evidence="1">
    <location>
        <begin position="44"/>
        <end position="101"/>
    </location>
</feature>
<sequence>MRGNWRLAGGSRFLGCSRRSSSSAKSSSTNESDQRLRAFRGIVQERHSARRFEPNVAVPDHVWLDILRMTSTSPSGFNLQPWNAILLRDPEIRGRVAKHSMLGFGNQYRAVDASAILVFCSDLEPSKRVDRIYDLERQAGMREDGYMAVLRVASSFLTGESSTASLHSSGGGSSTHLSTMLKKTFTDVLSPVQPMPTMENVESWSYKNVGIAAQMYTLAATAHGLSTCMMEGYDARRLKEILRIPDRYGAPLVVATGYEYDAPPVVHELVEEQDEVEEISKRRRTPRLDLSDVFFGDTFGEPLDILLKDRDLVEDTAA</sequence>
<dbReference type="AlphaFoldDB" id="K0R7T9"/>
<gene>
    <name evidence="2" type="ORF">THAOC_33104</name>
</gene>
<dbReference type="InterPro" id="IPR050461">
    <property type="entry name" value="Nitroreductase_HadB/RutE"/>
</dbReference>
<dbReference type="PANTHER" id="PTHR43543">
    <property type="entry name" value="MALONIC SEMIALDEHYDE REDUCTASE RUTE-RELATED"/>
    <property type="match status" value="1"/>
</dbReference>
<dbReference type="Proteomes" id="UP000266841">
    <property type="component" value="Unassembled WGS sequence"/>
</dbReference>
<organism evidence="2 3">
    <name type="scientific">Thalassiosira oceanica</name>
    <name type="common">Marine diatom</name>
    <dbReference type="NCBI Taxonomy" id="159749"/>
    <lineage>
        <taxon>Eukaryota</taxon>
        <taxon>Sar</taxon>
        <taxon>Stramenopiles</taxon>
        <taxon>Ochrophyta</taxon>
        <taxon>Bacillariophyta</taxon>
        <taxon>Coscinodiscophyceae</taxon>
        <taxon>Thalassiosirophycidae</taxon>
        <taxon>Thalassiosirales</taxon>
        <taxon>Thalassiosiraceae</taxon>
        <taxon>Thalassiosira</taxon>
    </lineage>
</organism>
<keyword evidence="3" id="KW-1185">Reference proteome</keyword>
<reference evidence="2 3" key="1">
    <citation type="journal article" date="2012" name="Genome Biol.">
        <title>Genome and low-iron response of an oceanic diatom adapted to chronic iron limitation.</title>
        <authorList>
            <person name="Lommer M."/>
            <person name="Specht M."/>
            <person name="Roy A.S."/>
            <person name="Kraemer L."/>
            <person name="Andreson R."/>
            <person name="Gutowska M.A."/>
            <person name="Wolf J."/>
            <person name="Bergner S.V."/>
            <person name="Schilhabel M.B."/>
            <person name="Klostermeier U.C."/>
            <person name="Beiko R.G."/>
            <person name="Rosenstiel P."/>
            <person name="Hippler M."/>
            <person name="Laroche J."/>
        </authorList>
    </citation>
    <scope>NUCLEOTIDE SEQUENCE [LARGE SCALE GENOMIC DNA]</scope>
    <source>
        <strain evidence="2 3">CCMP1005</strain>
    </source>
</reference>
<dbReference type="OrthoDB" id="41362at2759"/>
<evidence type="ECO:0000313" key="2">
    <source>
        <dbReference type="EMBL" id="EJK48129.1"/>
    </source>
</evidence>
<dbReference type="GO" id="GO:0016491">
    <property type="term" value="F:oxidoreductase activity"/>
    <property type="evidence" value="ECO:0007669"/>
    <property type="project" value="InterPro"/>
</dbReference>
<feature type="domain" description="Nitroreductase" evidence="1">
    <location>
        <begin position="202"/>
        <end position="258"/>
    </location>
</feature>
<proteinExistence type="predicted"/>
<dbReference type="OMA" id="CMMEGID"/>
<evidence type="ECO:0000259" key="1">
    <source>
        <dbReference type="Pfam" id="PF00881"/>
    </source>
</evidence>
<comment type="caution">
    <text evidence="2">The sequence shown here is derived from an EMBL/GenBank/DDBJ whole genome shotgun (WGS) entry which is preliminary data.</text>
</comment>
<dbReference type="Pfam" id="PF00881">
    <property type="entry name" value="Nitroreductase"/>
    <property type="match status" value="2"/>
</dbReference>
<accession>K0R7T9</accession>
<dbReference type="InterPro" id="IPR029479">
    <property type="entry name" value="Nitroreductase"/>
</dbReference>
<dbReference type="InterPro" id="IPR000415">
    <property type="entry name" value="Nitroreductase-like"/>
</dbReference>
<dbReference type="SUPFAM" id="SSF55469">
    <property type="entry name" value="FMN-dependent nitroreductase-like"/>
    <property type="match status" value="1"/>
</dbReference>
<dbReference type="Gene3D" id="3.40.109.10">
    <property type="entry name" value="NADH Oxidase"/>
    <property type="match status" value="1"/>
</dbReference>
<dbReference type="EMBL" id="AGNL01046242">
    <property type="protein sequence ID" value="EJK48129.1"/>
    <property type="molecule type" value="Genomic_DNA"/>
</dbReference>
<evidence type="ECO:0000313" key="3">
    <source>
        <dbReference type="Proteomes" id="UP000266841"/>
    </source>
</evidence>